<keyword evidence="1" id="KW-0812">Transmembrane</keyword>
<organism evidence="2 3">
    <name type="scientific">Dreissena polymorpha</name>
    <name type="common">Zebra mussel</name>
    <name type="synonym">Mytilus polymorpha</name>
    <dbReference type="NCBI Taxonomy" id="45954"/>
    <lineage>
        <taxon>Eukaryota</taxon>
        <taxon>Metazoa</taxon>
        <taxon>Spiralia</taxon>
        <taxon>Lophotrochozoa</taxon>
        <taxon>Mollusca</taxon>
        <taxon>Bivalvia</taxon>
        <taxon>Autobranchia</taxon>
        <taxon>Heteroconchia</taxon>
        <taxon>Euheterodonta</taxon>
        <taxon>Imparidentia</taxon>
        <taxon>Neoheterodontei</taxon>
        <taxon>Myida</taxon>
        <taxon>Dreissenoidea</taxon>
        <taxon>Dreissenidae</taxon>
        <taxon>Dreissena</taxon>
    </lineage>
</organism>
<comment type="caution">
    <text evidence="2">The sequence shown here is derived from an EMBL/GenBank/DDBJ whole genome shotgun (WGS) entry which is preliminary data.</text>
</comment>
<feature type="transmembrane region" description="Helical" evidence="1">
    <location>
        <begin position="52"/>
        <end position="76"/>
    </location>
</feature>
<protein>
    <submittedName>
        <fullName evidence="2">Uncharacterized protein</fullName>
    </submittedName>
</protein>
<dbReference type="EMBL" id="JAIWYP010000007">
    <property type="protein sequence ID" value="KAH3800275.1"/>
    <property type="molecule type" value="Genomic_DNA"/>
</dbReference>
<keyword evidence="1" id="KW-1133">Transmembrane helix</keyword>
<gene>
    <name evidence="2" type="ORF">DPMN_153908</name>
</gene>
<reference evidence="2" key="1">
    <citation type="journal article" date="2019" name="bioRxiv">
        <title>The Genome of the Zebra Mussel, Dreissena polymorpha: A Resource for Invasive Species Research.</title>
        <authorList>
            <person name="McCartney M.A."/>
            <person name="Auch B."/>
            <person name="Kono T."/>
            <person name="Mallez S."/>
            <person name="Zhang Y."/>
            <person name="Obille A."/>
            <person name="Becker A."/>
            <person name="Abrahante J.E."/>
            <person name="Garbe J."/>
            <person name="Badalamenti J.P."/>
            <person name="Herman A."/>
            <person name="Mangelson H."/>
            <person name="Liachko I."/>
            <person name="Sullivan S."/>
            <person name="Sone E.D."/>
            <person name="Koren S."/>
            <person name="Silverstein K.A.T."/>
            <person name="Beckman K.B."/>
            <person name="Gohl D.M."/>
        </authorList>
    </citation>
    <scope>NUCLEOTIDE SEQUENCE</scope>
    <source>
        <strain evidence="2">Duluth1</strain>
        <tissue evidence="2">Whole animal</tissue>
    </source>
</reference>
<dbReference type="Proteomes" id="UP000828390">
    <property type="component" value="Unassembled WGS sequence"/>
</dbReference>
<evidence type="ECO:0000256" key="1">
    <source>
        <dbReference type="SAM" id="Phobius"/>
    </source>
</evidence>
<evidence type="ECO:0000313" key="3">
    <source>
        <dbReference type="Proteomes" id="UP000828390"/>
    </source>
</evidence>
<dbReference type="AlphaFoldDB" id="A0A9D4FK63"/>
<keyword evidence="1" id="KW-0472">Membrane</keyword>
<accession>A0A9D4FK63</accession>
<name>A0A9D4FK63_DREPO</name>
<evidence type="ECO:0000313" key="2">
    <source>
        <dbReference type="EMBL" id="KAH3800275.1"/>
    </source>
</evidence>
<keyword evidence="3" id="KW-1185">Reference proteome</keyword>
<proteinExistence type="predicted"/>
<sequence>MQANRTREYEFNVHIVLSILTSYLLPFFIIGTHAGNVEPEKAPKQQTPGSDIIGIIIGSLAGLIAILIAIVIFIVCRHRRNKNNNRRMKTALADTHNQITLNMSDLQGTHTNGKVLNGNMYNGVPLTELESDRECCSGKT</sequence>
<reference evidence="2" key="2">
    <citation type="submission" date="2020-11" db="EMBL/GenBank/DDBJ databases">
        <authorList>
            <person name="McCartney M.A."/>
            <person name="Auch B."/>
            <person name="Kono T."/>
            <person name="Mallez S."/>
            <person name="Becker A."/>
            <person name="Gohl D.M."/>
            <person name="Silverstein K.A.T."/>
            <person name="Koren S."/>
            <person name="Bechman K.B."/>
            <person name="Herman A."/>
            <person name="Abrahante J.E."/>
            <person name="Garbe J."/>
        </authorList>
    </citation>
    <scope>NUCLEOTIDE SEQUENCE</scope>
    <source>
        <strain evidence="2">Duluth1</strain>
        <tissue evidence="2">Whole animal</tissue>
    </source>
</reference>
<feature type="transmembrane region" description="Helical" evidence="1">
    <location>
        <begin position="12"/>
        <end position="32"/>
    </location>
</feature>